<comment type="caution">
    <text evidence="3">The sequence shown here is derived from an EMBL/GenBank/DDBJ whole genome shotgun (WGS) entry which is preliminary data.</text>
</comment>
<feature type="region of interest" description="Disordered" evidence="1">
    <location>
        <begin position="151"/>
        <end position="174"/>
    </location>
</feature>
<evidence type="ECO:0000256" key="2">
    <source>
        <dbReference type="SAM" id="Phobius"/>
    </source>
</evidence>
<feature type="transmembrane region" description="Helical" evidence="2">
    <location>
        <begin position="54"/>
        <end position="74"/>
    </location>
</feature>
<sequence>MDSVSVYSFSSLLWHSVQGIPLVIWPQAINGLLTMDSQTMQPSSGVENYFARSLGFALLALGAVTVVLTGALPLTSMVETPADSVSPYASATLLITTLHHGATAFYCWSKYNTTSQTGYILGFIGSVSLAAFGTLCLVFGNEKARISKRTGADKRTSGWPFPNAEAEKRKKKGL</sequence>
<name>A0ABR2UQM1_9PEZI</name>
<evidence type="ECO:0000313" key="4">
    <source>
        <dbReference type="Proteomes" id="UP001408356"/>
    </source>
</evidence>
<dbReference type="EMBL" id="JARVKF010000403">
    <property type="protein sequence ID" value="KAK9416832.1"/>
    <property type="molecule type" value="Genomic_DNA"/>
</dbReference>
<keyword evidence="2" id="KW-1133">Transmembrane helix</keyword>
<reference evidence="3 4" key="1">
    <citation type="journal article" date="2024" name="J. Plant Pathol.">
        <title>Sequence and assembly of the genome of Seiridium unicorne, isolate CBS 538.82, causal agent of cypress canker disease.</title>
        <authorList>
            <person name="Scali E."/>
            <person name="Rocca G.D."/>
            <person name="Danti R."/>
            <person name="Garbelotto M."/>
            <person name="Barberini S."/>
            <person name="Baroncelli R."/>
            <person name="Emiliani G."/>
        </authorList>
    </citation>
    <scope>NUCLEOTIDE SEQUENCE [LARGE SCALE GENOMIC DNA]</scope>
    <source>
        <strain evidence="3 4">BM-138-508</strain>
    </source>
</reference>
<evidence type="ECO:0000313" key="3">
    <source>
        <dbReference type="EMBL" id="KAK9416832.1"/>
    </source>
</evidence>
<feature type="transmembrane region" description="Helical" evidence="2">
    <location>
        <begin position="12"/>
        <end position="33"/>
    </location>
</feature>
<dbReference type="PANTHER" id="PTHR39605:SF1">
    <property type="entry name" value="MAJOR FACILITATOR SUPERFAMILY (MFS) PROFILE DOMAIN-CONTAINING PROTEIN"/>
    <property type="match status" value="1"/>
</dbReference>
<protein>
    <submittedName>
        <fullName evidence="3">Uncharacterized protein</fullName>
    </submittedName>
</protein>
<dbReference type="Proteomes" id="UP001408356">
    <property type="component" value="Unassembled WGS sequence"/>
</dbReference>
<organism evidence="3 4">
    <name type="scientific">Seiridium unicorne</name>
    <dbReference type="NCBI Taxonomy" id="138068"/>
    <lineage>
        <taxon>Eukaryota</taxon>
        <taxon>Fungi</taxon>
        <taxon>Dikarya</taxon>
        <taxon>Ascomycota</taxon>
        <taxon>Pezizomycotina</taxon>
        <taxon>Sordariomycetes</taxon>
        <taxon>Xylariomycetidae</taxon>
        <taxon>Amphisphaeriales</taxon>
        <taxon>Sporocadaceae</taxon>
        <taxon>Seiridium</taxon>
    </lineage>
</organism>
<keyword evidence="2" id="KW-0812">Transmembrane</keyword>
<accession>A0ABR2UQM1</accession>
<feature type="transmembrane region" description="Helical" evidence="2">
    <location>
        <begin position="118"/>
        <end position="139"/>
    </location>
</feature>
<gene>
    <name evidence="3" type="ORF">SUNI508_09304</name>
</gene>
<dbReference type="PANTHER" id="PTHR39605">
    <property type="entry name" value="MAJOR FACILITATOR SUPERFAMILY (MFS) PROFILE DOMAIN-CONTAINING PROTEIN"/>
    <property type="match status" value="1"/>
</dbReference>
<keyword evidence="4" id="KW-1185">Reference proteome</keyword>
<proteinExistence type="predicted"/>
<keyword evidence="2" id="KW-0472">Membrane</keyword>
<evidence type="ECO:0000256" key="1">
    <source>
        <dbReference type="SAM" id="MobiDB-lite"/>
    </source>
</evidence>